<evidence type="ECO:0000256" key="1">
    <source>
        <dbReference type="ARBA" id="ARBA00022763"/>
    </source>
</evidence>
<accession>A0A291GRJ3</accession>
<protein>
    <submittedName>
        <fullName evidence="3">Cysteine methyltransferase</fullName>
    </submittedName>
</protein>
<evidence type="ECO:0000313" key="4">
    <source>
        <dbReference type="Proteomes" id="UP000218165"/>
    </source>
</evidence>
<dbReference type="InterPro" id="IPR052520">
    <property type="entry name" value="ATL_DNA_repair"/>
</dbReference>
<keyword evidence="3" id="KW-0489">Methyltransferase</keyword>
<dbReference type="PANTHER" id="PTHR42942">
    <property type="entry name" value="6-O-METHYLGUANINE DNA METHYLTRANSFERASE"/>
    <property type="match status" value="1"/>
</dbReference>
<gene>
    <name evidence="3" type="ORF">CFK38_16660</name>
</gene>
<evidence type="ECO:0000259" key="2">
    <source>
        <dbReference type="Pfam" id="PF01035"/>
    </source>
</evidence>
<dbReference type="InterPro" id="IPR014048">
    <property type="entry name" value="MethylDNA_cys_MeTrfase_DNA-bd"/>
</dbReference>
<evidence type="ECO:0000313" key="3">
    <source>
        <dbReference type="EMBL" id="ATG52969.1"/>
    </source>
</evidence>
<dbReference type="Proteomes" id="UP000218165">
    <property type="component" value="Chromosome"/>
</dbReference>
<feature type="domain" description="Methylated-DNA-[protein]-cysteine S-methyltransferase DNA binding" evidence="2">
    <location>
        <begin position="5"/>
        <end position="75"/>
    </location>
</feature>
<dbReference type="OrthoDB" id="9132167at2"/>
<dbReference type="RefSeq" id="WP_096804077.1">
    <property type="nucleotide sequence ID" value="NZ_CP023563.1"/>
</dbReference>
<dbReference type="SUPFAM" id="SSF46767">
    <property type="entry name" value="Methylated DNA-protein cysteine methyltransferase, C-terminal domain"/>
    <property type="match status" value="1"/>
</dbReference>
<reference evidence="4" key="1">
    <citation type="submission" date="2017-09" db="EMBL/GenBank/DDBJ databases">
        <title>Brachybacterium sp. VM2412.</title>
        <authorList>
            <person name="Tak E.J."/>
            <person name="Bae J.-W."/>
        </authorList>
    </citation>
    <scope>NUCLEOTIDE SEQUENCE [LARGE SCALE GENOMIC DNA]</scope>
    <source>
        <strain evidence="4">VM2412</strain>
    </source>
</reference>
<dbReference type="GO" id="GO:0006281">
    <property type="term" value="P:DNA repair"/>
    <property type="evidence" value="ECO:0007669"/>
    <property type="project" value="InterPro"/>
</dbReference>
<dbReference type="KEGG" id="brz:CFK38_16660"/>
<dbReference type="EMBL" id="CP023563">
    <property type="protein sequence ID" value="ATG52969.1"/>
    <property type="molecule type" value="Genomic_DNA"/>
</dbReference>
<organism evidence="3 4">
    <name type="scientific">Brachybacterium vulturis</name>
    <dbReference type="NCBI Taxonomy" id="2017484"/>
    <lineage>
        <taxon>Bacteria</taxon>
        <taxon>Bacillati</taxon>
        <taxon>Actinomycetota</taxon>
        <taxon>Actinomycetes</taxon>
        <taxon>Micrococcales</taxon>
        <taxon>Dermabacteraceae</taxon>
        <taxon>Brachybacterium</taxon>
    </lineage>
</organism>
<dbReference type="Pfam" id="PF01035">
    <property type="entry name" value="DNA_binding_1"/>
    <property type="match status" value="1"/>
</dbReference>
<keyword evidence="1" id="KW-0227">DNA damage</keyword>
<dbReference type="GO" id="GO:0032259">
    <property type="term" value="P:methylation"/>
    <property type="evidence" value="ECO:0007669"/>
    <property type="project" value="UniProtKB-KW"/>
</dbReference>
<dbReference type="InterPro" id="IPR036388">
    <property type="entry name" value="WH-like_DNA-bd_sf"/>
</dbReference>
<dbReference type="AlphaFoldDB" id="A0A291GRJ3"/>
<keyword evidence="3" id="KW-0808">Transferase</keyword>
<dbReference type="PANTHER" id="PTHR42942:SF1">
    <property type="entry name" value="ALKYLTRANSFERASE-LIKE PROTEIN 1"/>
    <property type="match status" value="1"/>
</dbReference>
<proteinExistence type="predicted"/>
<dbReference type="InterPro" id="IPR036217">
    <property type="entry name" value="MethylDNA_cys_MeTrfase_DNAb"/>
</dbReference>
<sequence length="104" mass="11093">MEDPREAVRAVAVTLRPGQVMTYGDIAVLTGLHPRQVGRHVADLEDIPWWRIVRADGTPATCHGGTAPALLAQEQVPFRGRRVDLRALSARPAPGPDSPPGGTA</sequence>
<name>A0A291GRJ3_9MICO</name>
<dbReference type="Gene3D" id="1.10.10.10">
    <property type="entry name" value="Winged helix-like DNA-binding domain superfamily/Winged helix DNA-binding domain"/>
    <property type="match status" value="1"/>
</dbReference>
<dbReference type="GO" id="GO:0008168">
    <property type="term" value="F:methyltransferase activity"/>
    <property type="evidence" value="ECO:0007669"/>
    <property type="project" value="UniProtKB-KW"/>
</dbReference>
<keyword evidence="4" id="KW-1185">Reference proteome</keyword>